<keyword evidence="3" id="KW-1185">Reference proteome</keyword>
<proteinExistence type="predicted"/>
<feature type="compositionally biased region" description="Basic and acidic residues" evidence="1">
    <location>
        <begin position="252"/>
        <end position="263"/>
    </location>
</feature>
<accession>A0AAD6VJM5</accession>
<feature type="region of interest" description="Disordered" evidence="1">
    <location>
        <begin position="181"/>
        <end position="399"/>
    </location>
</feature>
<dbReference type="EMBL" id="JARJCW010000032">
    <property type="protein sequence ID" value="KAJ7208899.1"/>
    <property type="molecule type" value="Genomic_DNA"/>
</dbReference>
<organism evidence="2 3">
    <name type="scientific">Mycena pura</name>
    <dbReference type="NCBI Taxonomy" id="153505"/>
    <lineage>
        <taxon>Eukaryota</taxon>
        <taxon>Fungi</taxon>
        <taxon>Dikarya</taxon>
        <taxon>Basidiomycota</taxon>
        <taxon>Agaricomycotina</taxon>
        <taxon>Agaricomycetes</taxon>
        <taxon>Agaricomycetidae</taxon>
        <taxon>Agaricales</taxon>
        <taxon>Marasmiineae</taxon>
        <taxon>Mycenaceae</taxon>
        <taxon>Mycena</taxon>
    </lineage>
</organism>
<dbReference type="AlphaFoldDB" id="A0AAD6VJM5"/>
<feature type="compositionally biased region" description="Low complexity" evidence="1">
    <location>
        <begin position="369"/>
        <end position="388"/>
    </location>
</feature>
<protein>
    <submittedName>
        <fullName evidence="2">Uncharacterized protein</fullName>
    </submittedName>
</protein>
<evidence type="ECO:0000313" key="2">
    <source>
        <dbReference type="EMBL" id="KAJ7208899.1"/>
    </source>
</evidence>
<gene>
    <name evidence="2" type="ORF">GGX14DRAFT_395524</name>
</gene>
<comment type="caution">
    <text evidence="2">The sequence shown here is derived from an EMBL/GenBank/DDBJ whole genome shotgun (WGS) entry which is preliminary data.</text>
</comment>
<sequence length="446" mass="48103">MDFQWLSTGLISKTSTLVVGKILSVVYVCRDRAEKLRRYGEIGLVISQENISTRPVPTHPGKFYTELLQSGGAADCAADSAADGAAPNNDQNVKTPIRPNHLLSFTTSSMICEAPFYPNRGNYTTDREHDSNARKSWFLVLCAGLFTKKTDAEYQADVSGAPVLTFRTRADAEAHWASNCHAFHPHGHDKGSEEEKEPSGPSSPPPFSTPARSAPRSATHARSTPANAVRSPAKLPGHASIKRQPPVEDEVEERKVPLFRENDEVSPLSRTRNLPGRASAKRQPPVEDEVEERTVPLFREDDEVSPLSRTRKLPGRASAKRQPSVEDEVEERTVPLFREDDEVSPLSRTRKLPTHGPDGHASPSSTDMSAGSISSVSSLSASVGSSASRAPPFCPLPRRLPSSGPTVPCVQAGGSASAGSASAGVGARLDEPVLFNTSTRTLYKDP</sequence>
<name>A0AAD6VJM5_9AGAR</name>
<evidence type="ECO:0000313" key="3">
    <source>
        <dbReference type="Proteomes" id="UP001219525"/>
    </source>
</evidence>
<evidence type="ECO:0000256" key="1">
    <source>
        <dbReference type="SAM" id="MobiDB-lite"/>
    </source>
</evidence>
<dbReference type="Proteomes" id="UP001219525">
    <property type="component" value="Unassembled WGS sequence"/>
</dbReference>
<feature type="compositionally biased region" description="Low complexity" evidence="1">
    <location>
        <begin position="209"/>
        <end position="218"/>
    </location>
</feature>
<reference evidence="2" key="1">
    <citation type="submission" date="2023-03" db="EMBL/GenBank/DDBJ databases">
        <title>Massive genome expansion in bonnet fungi (Mycena s.s.) driven by repeated elements and novel gene families across ecological guilds.</title>
        <authorList>
            <consortium name="Lawrence Berkeley National Laboratory"/>
            <person name="Harder C.B."/>
            <person name="Miyauchi S."/>
            <person name="Viragh M."/>
            <person name="Kuo A."/>
            <person name="Thoen E."/>
            <person name="Andreopoulos B."/>
            <person name="Lu D."/>
            <person name="Skrede I."/>
            <person name="Drula E."/>
            <person name="Henrissat B."/>
            <person name="Morin E."/>
            <person name="Kohler A."/>
            <person name="Barry K."/>
            <person name="LaButti K."/>
            <person name="Morin E."/>
            <person name="Salamov A."/>
            <person name="Lipzen A."/>
            <person name="Mereny Z."/>
            <person name="Hegedus B."/>
            <person name="Baldrian P."/>
            <person name="Stursova M."/>
            <person name="Weitz H."/>
            <person name="Taylor A."/>
            <person name="Grigoriev I.V."/>
            <person name="Nagy L.G."/>
            <person name="Martin F."/>
            <person name="Kauserud H."/>
        </authorList>
    </citation>
    <scope>NUCLEOTIDE SEQUENCE</scope>
    <source>
        <strain evidence="2">9144</strain>
    </source>
</reference>